<evidence type="ECO:0000313" key="6">
    <source>
        <dbReference type="Proteomes" id="UP000492821"/>
    </source>
</evidence>
<reference evidence="7" key="2">
    <citation type="submission" date="2020-10" db="UniProtKB">
        <authorList>
            <consortium name="WormBaseParasite"/>
        </authorList>
    </citation>
    <scope>IDENTIFICATION</scope>
</reference>
<protein>
    <submittedName>
        <fullName evidence="7">JmjC domain-containing protein</fullName>
    </submittedName>
</protein>
<evidence type="ECO:0000313" key="7">
    <source>
        <dbReference type="WBParaSite" id="Pan_g11064.t1"/>
    </source>
</evidence>
<dbReference type="AlphaFoldDB" id="A0A7E4UP19"/>
<dbReference type="PANTHER" id="PTHR12461:SF43">
    <property type="entry name" value="HSPB1-ASSOCIATED PROTEIN 1"/>
    <property type="match status" value="1"/>
</dbReference>
<dbReference type="SUPFAM" id="SSF51197">
    <property type="entry name" value="Clavaminate synthase-like"/>
    <property type="match status" value="1"/>
</dbReference>
<evidence type="ECO:0000256" key="4">
    <source>
        <dbReference type="SAM" id="MobiDB-lite"/>
    </source>
</evidence>
<dbReference type="InterPro" id="IPR003347">
    <property type="entry name" value="JmjC_dom"/>
</dbReference>
<dbReference type="GO" id="GO:0005737">
    <property type="term" value="C:cytoplasm"/>
    <property type="evidence" value="ECO:0007669"/>
    <property type="project" value="UniProtKB-SubCell"/>
</dbReference>
<comment type="subcellular location">
    <subcellularLocation>
        <location evidence="1">Cytoplasm</location>
    </subcellularLocation>
</comment>
<evidence type="ECO:0000256" key="2">
    <source>
        <dbReference type="ARBA" id="ARBA00022490"/>
    </source>
</evidence>
<accession>A0A7E4UP19</accession>
<dbReference type="Gene3D" id="2.60.120.650">
    <property type="entry name" value="Cupin"/>
    <property type="match status" value="1"/>
</dbReference>
<evidence type="ECO:0000256" key="3">
    <source>
        <dbReference type="ARBA" id="ARBA00037342"/>
    </source>
</evidence>
<dbReference type="SMART" id="SM00558">
    <property type="entry name" value="JmjC"/>
    <property type="match status" value="1"/>
</dbReference>
<dbReference type="Proteomes" id="UP000492821">
    <property type="component" value="Unassembled WGS sequence"/>
</dbReference>
<sequence>MKASKYPPMKWEIKDLSKWFKQVPIDVRIGTKKDALTGIQYEKRCPKISFKRGRIGEWLRGEAAIAGGPSNDGVPVHTGTHWGYLDYKTPSQYLDRKYAMALKFSDTFNSLKPNNNSEERFWLGTPGANTPCHYDTNGFSIHVQITGCKRWILFPPTDPMRPSRFPYVESTVYSRYNVAGGHIPQGAHPRMVDLKAGDVLFLPPKWWHCVIVMEDEKSFAAFSVSRSYSLKSDVVERAKEAVIECLMSPLQHAAEEDDDLEDVINSSRQLPGHISQLIDYENRPNSAGDDGNEDTGPSTKRTRKVDPCPMTSFYHTYRELGELLHTIEPSALSNRLLADNPFTSVEKELPLLTPGDDGDYSWREPEMVLQNWSLDLHNIFDAFCDDSTVDRVIQYWRRMHRNPAPNPNPNDA</sequence>
<comment type="function">
    <text evidence="3">May play a role in cellular stress response.</text>
</comment>
<evidence type="ECO:0000256" key="1">
    <source>
        <dbReference type="ARBA" id="ARBA00004496"/>
    </source>
</evidence>
<dbReference type="WBParaSite" id="Pan_g11064.t1">
    <property type="protein sequence ID" value="Pan_g11064.t1"/>
    <property type="gene ID" value="Pan_g11064"/>
</dbReference>
<dbReference type="PANTHER" id="PTHR12461">
    <property type="entry name" value="HYPOXIA-INDUCIBLE FACTOR 1 ALPHA INHIBITOR-RELATED"/>
    <property type="match status" value="1"/>
</dbReference>
<feature type="region of interest" description="Disordered" evidence="4">
    <location>
        <begin position="280"/>
        <end position="305"/>
    </location>
</feature>
<feature type="domain" description="JmjC" evidence="5">
    <location>
        <begin position="86"/>
        <end position="245"/>
    </location>
</feature>
<organism evidence="6 7">
    <name type="scientific">Panagrellus redivivus</name>
    <name type="common">Microworm</name>
    <dbReference type="NCBI Taxonomy" id="6233"/>
    <lineage>
        <taxon>Eukaryota</taxon>
        <taxon>Metazoa</taxon>
        <taxon>Ecdysozoa</taxon>
        <taxon>Nematoda</taxon>
        <taxon>Chromadorea</taxon>
        <taxon>Rhabditida</taxon>
        <taxon>Tylenchina</taxon>
        <taxon>Panagrolaimomorpha</taxon>
        <taxon>Panagrolaimoidea</taxon>
        <taxon>Panagrolaimidae</taxon>
        <taxon>Panagrellus</taxon>
    </lineage>
</organism>
<evidence type="ECO:0000259" key="5">
    <source>
        <dbReference type="PROSITE" id="PS51184"/>
    </source>
</evidence>
<keyword evidence="6" id="KW-1185">Reference proteome</keyword>
<name>A0A7E4UP19_PANRE</name>
<dbReference type="Pfam" id="PF13621">
    <property type="entry name" value="Cupin_8"/>
    <property type="match status" value="1"/>
</dbReference>
<proteinExistence type="predicted"/>
<dbReference type="InterPro" id="IPR041667">
    <property type="entry name" value="Cupin_8"/>
</dbReference>
<dbReference type="PROSITE" id="PS51184">
    <property type="entry name" value="JMJC"/>
    <property type="match status" value="1"/>
</dbReference>
<keyword evidence="2" id="KW-0963">Cytoplasm</keyword>
<reference evidence="6" key="1">
    <citation type="journal article" date="2013" name="Genetics">
        <title>The draft genome and transcriptome of Panagrellus redivivus are shaped by the harsh demands of a free-living lifestyle.</title>
        <authorList>
            <person name="Srinivasan J."/>
            <person name="Dillman A.R."/>
            <person name="Macchietto M.G."/>
            <person name="Heikkinen L."/>
            <person name="Lakso M."/>
            <person name="Fracchia K.M."/>
            <person name="Antoshechkin I."/>
            <person name="Mortazavi A."/>
            <person name="Wong G."/>
            <person name="Sternberg P.W."/>
        </authorList>
    </citation>
    <scope>NUCLEOTIDE SEQUENCE [LARGE SCALE GENOMIC DNA]</scope>
    <source>
        <strain evidence="6">MT8872</strain>
    </source>
</reference>